<accession>A0A0G8CIW2</accession>
<feature type="transmembrane region" description="Helical" evidence="1">
    <location>
        <begin position="78"/>
        <end position="99"/>
    </location>
</feature>
<proteinExistence type="predicted"/>
<protein>
    <submittedName>
        <fullName evidence="2">Uncharacterized protein</fullName>
    </submittedName>
</protein>
<evidence type="ECO:0000313" key="3">
    <source>
        <dbReference type="Proteomes" id="UP000035350"/>
    </source>
</evidence>
<dbReference type="PATRIC" id="fig|1396.433.peg.2877"/>
<dbReference type="EMBL" id="LCYN01000004">
    <property type="protein sequence ID" value="KKZ99409.1"/>
    <property type="molecule type" value="Genomic_DNA"/>
</dbReference>
<dbReference type="RefSeq" id="WP_046958067.1">
    <property type="nucleotide sequence ID" value="NZ_LCYN01000004.1"/>
</dbReference>
<dbReference type="AlphaFoldDB" id="A0A0G8CIW2"/>
<organism evidence="2 3">
    <name type="scientific">Bacillus wiedmannii</name>
    <dbReference type="NCBI Taxonomy" id="1890302"/>
    <lineage>
        <taxon>Bacteria</taxon>
        <taxon>Bacillati</taxon>
        <taxon>Bacillota</taxon>
        <taxon>Bacilli</taxon>
        <taxon>Bacillales</taxon>
        <taxon>Bacillaceae</taxon>
        <taxon>Bacillus</taxon>
        <taxon>Bacillus cereus group</taxon>
    </lineage>
</organism>
<reference evidence="3" key="2">
    <citation type="submission" date="2015-04" db="EMBL/GenBank/DDBJ databases">
        <title>Draft Genome Sequences of Eight Spore-Forming Food Isolates of Bacillus cereus Genome sequencing.</title>
        <authorList>
            <person name="Krawcyk A.O."/>
            <person name="de Jong A."/>
            <person name="Eijlander R.T."/>
            <person name="Berendsen E.M."/>
            <person name="Holsappel S."/>
            <person name="Wells-Bennik M."/>
            <person name="Kuipers O.P."/>
        </authorList>
    </citation>
    <scope>NUCLEOTIDE SEQUENCE [LARGE SCALE GENOMIC DNA]</scope>
    <source>
        <strain evidence="3">B4147</strain>
    </source>
</reference>
<reference evidence="2 3" key="1">
    <citation type="journal article" date="2015" name="Genome Announc.">
        <title>Next-Generation Whole-Genome Sequencing of Eight Strains of Bacillus cereus, Isolated from Food.</title>
        <authorList>
            <person name="Krawczyk A.O."/>
            <person name="de Jong A."/>
            <person name="Eijlander R.T."/>
            <person name="Berendsen E.M."/>
            <person name="Holsappel S."/>
            <person name="Wells-Bennik M.H."/>
            <person name="Kuipers O.P."/>
        </authorList>
    </citation>
    <scope>NUCLEOTIDE SEQUENCE [LARGE SCALE GENOMIC DNA]</scope>
    <source>
        <strain evidence="2 3">B4147</strain>
    </source>
</reference>
<feature type="transmembrane region" description="Helical" evidence="1">
    <location>
        <begin position="12"/>
        <end position="30"/>
    </location>
</feature>
<name>A0A0G8CIW2_9BACI</name>
<evidence type="ECO:0000313" key="2">
    <source>
        <dbReference type="EMBL" id="KKZ99409.1"/>
    </source>
</evidence>
<keyword evidence="1" id="KW-1133">Transmembrane helix</keyword>
<sequence>MAFESLPTWFWVVYYIFLLFALVTALYSLFKKKEQWLSASVVLTALLVPFVSLLYSIGRPEGKNEAEHLIDELKRGEPWSILVIIGYMLILFWFIRPLINKENQLKNRKM</sequence>
<evidence type="ECO:0000256" key="1">
    <source>
        <dbReference type="SAM" id="Phobius"/>
    </source>
</evidence>
<feature type="transmembrane region" description="Helical" evidence="1">
    <location>
        <begin position="37"/>
        <end position="58"/>
    </location>
</feature>
<dbReference type="Proteomes" id="UP000035350">
    <property type="component" value="Unassembled WGS sequence"/>
</dbReference>
<keyword evidence="1" id="KW-0812">Transmembrane</keyword>
<keyword evidence="1" id="KW-0472">Membrane</keyword>
<comment type="caution">
    <text evidence="2">The sequence shown here is derived from an EMBL/GenBank/DDBJ whole genome shotgun (WGS) entry which is preliminary data.</text>
</comment>
<gene>
    <name evidence="2" type="ORF">B4147_3993</name>
</gene>